<dbReference type="Gene3D" id="1.10.10.10">
    <property type="entry name" value="Winged helix-like DNA-binding domain superfamily/Winged helix DNA-binding domain"/>
    <property type="match status" value="1"/>
</dbReference>
<comment type="caution">
    <text evidence="5">The sequence shown here is derived from an EMBL/GenBank/DDBJ whole genome shotgun (WGS) entry which is preliminary data.</text>
</comment>
<reference evidence="5 6" key="1">
    <citation type="submission" date="2023-08" db="EMBL/GenBank/DDBJ databases">
        <title>Arthrobacter horti sp. nov., isolated from forest soil.</title>
        <authorList>
            <person name="Park M."/>
        </authorList>
    </citation>
    <scope>NUCLEOTIDE SEQUENCE [LARGE SCALE GENOMIC DNA]</scope>
    <source>
        <strain evidence="5 6">YJM1</strain>
    </source>
</reference>
<dbReference type="SUPFAM" id="SSF48008">
    <property type="entry name" value="GntR ligand-binding domain-like"/>
    <property type="match status" value="1"/>
</dbReference>
<dbReference type="Pfam" id="PF00392">
    <property type="entry name" value="GntR"/>
    <property type="match status" value="1"/>
</dbReference>
<dbReference type="SUPFAM" id="SSF46785">
    <property type="entry name" value="Winged helix' DNA-binding domain"/>
    <property type="match status" value="1"/>
</dbReference>
<dbReference type="PANTHER" id="PTHR43537:SF41">
    <property type="entry name" value="TRANSCRIPTIONAL REGULATORY PROTEIN"/>
    <property type="match status" value="1"/>
</dbReference>
<dbReference type="SMART" id="SM00895">
    <property type="entry name" value="FCD"/>
    <property type="match status" value="1"/>
</dbReference>
<dbReference type="Gene3D" id="1.20.120.530">
    <property type="entry name" value="GntR ligand-binding domain-like"/>
    <property type="match status" value="1"/>
</dbReference>
<organism evidence="5 6">
    <name type="scientific">Arthrobacter horti</name>
    <dbReference type="NCBI Taxonomy" id="3068273"/>
    <lineage>
        <taxon>Bacteria</taxon>
        <taxon>Bacillati</taxon>
        <taxon>Actinomycetota</taxon>
        <taxon>Actinomycetes</taxon>
        <taxon>Micrococcales</taxon>
        <taxon>Micrococcaceae</taxon>
        <taxon>Arthrobacter</taxon>
    </lineage>
</organism>
<proteinExistence type="predicted"/>
<evidence type="ECO:0000256" key="3">
    <source>
        <dbReference type="ARBA" id="ARBA00023163"/>
    </source>
</evidence>
<dbReference type="PRINTS" id="PR00035">
    <property type="entry name" value="HTHGNTR"/>
</dbReference>
<evidence type="ECO:0000313" key="6">
    <source>
        <dbReference type="Proteomes" id="UP001232725"/>
    </source>
</evidence>
<dbReference type="InterPro" id="IPR008920">
    <property type="entry name" value="TF_FadR/GntR_C"/>
</dbReference>
<keyword evidence="6" id="KW-1185">Reference proteome</keyword>
<dbReference type="InterPro" id="IPR036390">
    <property type="entry name" value="WH_DNA-bd_sf"/>
</dbReference>
<evidence type="ECO:0000259" key="4">
    <source>
        <dbReference type="PROSITE" id="PS50949"/>
    </source>
</evidence>
<dbReference type="PANTHER" id="PTHR43537">
    <property type="entry name" value="TRANSCRIPTIONAL REGULATOR, GNTR FAMILY"/>
    <property type="match status" value="1"/>
</dbReference>
<keyword evidence="2" id="KW-0238">DNA-binding</keyword>
<evidence type="ECO:0000256" key="2">
    <source>
        <dbReference type="ARBA" id="ARBA00023125"/>
    </source>
</evidence>
<dbReference type="InterPro" id="IPR000524">
    <property type="entry name" value="Tscrpt_reg_HTH_GntR"/>
</dbReference>
<evidence type="ECO:0000256" key="1">
    <source>
        <dbReference type="ARBA" id="ARBA00023015"/>
    </source>
</evidence>
<keyword evidence="3" id="KW-0804">Transcription</keyword>
<protein>
    <submittedName>
        <fullName evidence="5">GntR family transcriptional regulator</fullName>
    </submittedName>
</protein>
<evidence type="ECO:0000313" key="5">
    <source>
        <dbReference type="EMBL" id="MDP5226727.1"/>
    </source>
</evidence>
<dbReference type="InterPro" id="IPR036388">
    <property type="entry name" value="WH-like_DNA-bd_sf"/>
</dbReference>
<gene>
    <name evidence="5" type="ORF">Q9R02_06135</name>
</gene>
<name>A0ABT9IMC3_9MICC</name>
<sequence>MTSPTVASVRIAQALHESILRGELKPGERIRQEEIAAEFGASRLPVREALRLLAADGLVTMVANTGAWVAQLNLREATEIYKIRERIEPLALAESMPRLTEADIDQISGLADAIDGVEDTDSFLRLDREFHLATYRRADMPALEAMVLRYWNTTQHYRRAYYELPGSGGHWTIHYEHKLLVDAIRRRDTDEGERILRSHIRRTRLALAEHPEIFPKD</sequence>
<dbReference type="PROSITE" id="PS50949">
    <property type="entry name" value="HTH_GNTR"/>
    <property type="match status" value="1"/>
</dbReference>
<dbReference type="Pfam" id="PF07729">
    <property type="entry name" value="FCD"/>
    <property type="match status" value="1"/>
</dbReference>
<dbReference type="InterPro" id="IPR011711">
    <property type="entry name" value="GntR_C"/>
</dbReference>
<dbReference type="SMART" id="SM00345">
    <property type="entry name" value="HTH_GNTR"/>
    <property type="match status" value="1"/>
</dbReference>
<dbReference type="EMBL" id="JAVALS010000003">
    <property type="protein sequence ID" value="MDP5226727.1"/>
    <property type="molecule type" value="Genomic_DNA"/>
</dbReference>
<feature type="domain" description="HTH gntR-type" evidence="4">
    <location>
        <begin position="5"/>
        <end position="72"/>
    </location>
</feature>
<dbReference type="RefSeq" id="WP_305995784.1">
    <property type="nucleotide sequence ID" value="NZ_JAVALS010000003.1"/>
</dbReference>
<accession>A0ABT9IMC3</accession>
<dbReference type="Proteomes" id="UP001232725">
    <property type="component" value="Unassembled WGS sequence"/>
</dbReference>
<keyword evidence="1" id="KW-0805">Transcription regulation</keyword>
<dbReference type="CDD" id="cd07377">
    <property type="entry name" value="WHTH_GntR"/>
    <property type="match status" value="1"/>
</dbReference>